<dbReference type="InParanoid" id="A0A420XQN3"/>
<dbReference type="OrthoDB" id="3284647at2"/>
<reference evidence="2 3" key="1">
    <citation type="submission" date="2018-10" db="EMBL/GenBank/DDBJ databases">
        <title>Genomic Encyclopedia of Archaeal and Bacterial Type Strains, Phase II (KMG-II): from individual species to whole genera.</title>
        <authorList>
            <person name="Goeker M."/>
        </authorList>
    </citation>
    <scope>NUCLEOTIDE SEQUENCE [LARGE SCALE GENOMIC DNA]</scope>
    <source>
        <strain evidence="2 3">RP-AC37</strain>
    </source>
</reference>
<dbReference type="AlphaFoldDB" id="A0A420XQN3"/>
<evidence type="ECO:0000259" key="1">
    <source>
        <dbReference type="Pfam" id="PF07238"/>
    </source>
</evidence>
<accession>A0A420XQN3</accession>
<name>A0A420XQN3_9ACTN</name>
<dbReference type="RefSeq" id="WP_121193354.1">
    <property type="nucleotide sequence ID" value="NZ_RBWV01000011.1"/>
</dbReference>
<sequence>MSALPELNTLVRVALGEGAPVLPSRVEGVEGDDLLLAAPSYVGDVVGPRVGSTVSVHWTSARGVCSVPVEFVAAERSGIKLWRVRLNGGVEFSQRRRYARVTTGGPLSLAADDLETVRVGWMLDLSEGGVRARIAPGAFSSDEPVEVRLTVEGELVTLVGSVVRTAPPVGGFEEVTVSFPDDHHAADLVRRFVLQEQVRLRRLAAENG</sequence>
<keyword evidence="3" id="KW-1185">Reference proteome</keyword>
<gene>
    <name evidence="2" type="ORF">CLV35_2077</name>
</gene>
<dbReference type="Gene3D" id="2.40.10.220">
    <property type="entry name" value="predicted glycosyltransferase like domains"/>
    <property type="match status" value="1"/>
</dbReference>
<protein>
    <submittedName>
        <fullName evidence="2">PilZ domain-containing protein</fullName>
    </submittedName>
</protein>
<dbReference type="InterPro" id="IPR009875">
    <property type="entry name" value="PilZ_domain"/>
</dbReference>
<evidence type="ECO:0000313" key="3">
    <source>
        <dbReference type="Proteomes" id="UP000281955"/>
    </source>
</evidence>
<dbReference type="SUPFAM" id="SSF141371">
    <property type="entry name" value="PilZ domain-like"/>
    <property type="match status" value="1"/>
</dbReference>
<organism evidence="2 3">
    <name type="scientific">Motilibacter peucedani</name>
    <dbReference type="NCBI Taxonomy" id="598650"/>
    <lineage>
        <taxon>Bacteria</taxon>
        <taxon>Bacillati</taxon>
        <taxon>Actinomycetota</taxon>
        <taxon>Actinomycetes</taxon>
        <taxon>Motilibacterales</taxon>
        <taxon>Motilibacteraceae</taxon>
        <taxon>Motilibacter</taxon>
    </lineage>
</organism>
<dbReference type="EMBL" id="RBWV01000011">
    <property type="protein sequence ID" value="RKS75603.1"/>
    <property type="molecule type" value="Genomic_DNA"/>
</dbReference>
<dbReference type="GO" id="GO:0035438">
    <property type="term" value="F:cyclic-di-GMP binding"/>
    <property type="evidence" value="ECO:0007669"/>
    <property type="project" value="InterPro"/>
</dbReference>
<dbReference type="Proteomes" id="UP000281955">
    <property type="component" value="Unassembled WGS sequence"/>
</dbReference>
<feature type="domain" description="PilZ" evidence="1">
    <location>
        <begin position="94"/>
        <end position="193"/>
    </location>
</feature>
<comment type="caution">
    <text evidence="2">The sequence shown here is derived from an EMBL/GenBank/DDBJ whole genome shotgun (WGS) entry which is preliminary data.</text>
</comment>
<dbReference type="Pfam" id="PF07238">
    <property type="entry name" value="PilZ"/>
    <property type="match status" value="1"/>
</dbReference>
<proteinExistence type="predicted"/>
<evidence type="ECO:0000313" key="2">
    <source>
        <dbReference type="EMBL" id="RKS75603.1"/>
    </source>
</evidence>